<gene>
    <name evidence="2" type="ORF">IAB91_00655</name>
</gene>
<dbReference type="Proteomes" id="UP000823757">
    <property type="component" value="Unassembled WGS sequence"/>
</dbReference>
<dbReference type="InterPro" id="IPR011704">
    <property type="entry name" value="ATPase_dyneun-rel_AAA"/>
</dbReference>
<dbReference type="InterPro" id="IPR027417">
    <property type="entry name" value="P-loop_NTPase"/>
</dbReference>
<evidence type="ECO:0000313" key="2">
    <source>
        <dbReference type="EMBL" id="MBO8473787.1"/>
    </source>
</evidence>
<feature type="domain" description="ATPase dynein-related AAA" evidence="1">
    <location>
        <begin position="23"/>
        <end position="152"/>
    </location>
</feature>
<organism evidence="2 3">
    <name type="scientific">Candidatus Cryptobacteroides faecigallinarum</name>
    <dbReference type="NCBI Taxonomy" id="2840763"/>
    <lineage>
        <taxon>Bacteria</taxon>
        <taxon>Pseudomonadati</taxon>
        <taxon>Bacteroidota</taxon>
        <taxon>Bacteroidia</taxon>
        <taxon>Bacteroidales</taxon>
        <taxon>Candidatus Cryptobacteroides</taxon>
    </lineage>
</organism>
<dbReference type="Gene3D" id="3.40.50.300">
    <property type="entry name" value="P-loop containing nucleotide triphosphate hydrolases"/>
    <property type="match status" value="1"/>
</dbReference>
<dbReference type="GO" id="GO:0005524">
    <property type="term" value="F:ATP binding"/>
    <property type="evidence" value="ECO:0007669"/>
    <property type="project" value="InterPro"/>
</dbReference>
<name>A0A9D9IJT9_9BACT</name>
<reference evidence="2" key="1">
    <citation type="submission" date="2020-10" db="EMBL/GenBank/DDBJ databases">
        <authorList>
            <person name="Gilroy R."/>
        </authorList>
    </citation>
    <scope>NUCLEOTIDE SEQUENCE</scope>
    <source>
        <strain evidence="2">B1-13419</strain>
    </source>
</reference>
<comment type="caution">
    <text evidence="2">The sequence shown here is derived from an EMBL/GenBank/DDBJ whole genome shotgun (WGS) entry which is preliminary data.</text>
</comment>
<sequence length="356" mass="40098">MAIIDISVRDLYKILEFTPARHNIMLIGKHGIGKSQIITGYYEAKGMKVTTLFLGQMSDPGDLIGLPRKDEKCDRTVFMPPYWFPTDSTPIVLFLDELNRARPEILQTVMDLVLNRKLAGKCLPEGSRIISAINDGEEYQLTDLDPALVSRFNIYQFKPTAGEWLMWASKHGIDQHVIDFINMNPDLLDGDGRDPEEISPLAPRPDRRSWERVSDIIKQVDSITTSAKKAVAGIIGIPTANLLFESISASGKITAEMVLSDFNKHLQGLDRMMPHHITALNEEIYRCLELGKQGDIKTSSDNLLKYLKWLTDNGKRECMAHFCSIFEGASYAKANLFIMTKAPACLQHINNFIKNL</sequence>
<accession>A0A9D9IJT9</accession>
<dbReference type="AlphaFoldDB" id="A0A9D9IJT9"/>
<protein>
    <submittedName>
        <fullName evidence="2">AAA family ATPase</fullName>
    </submittedName>
</protein>
<dbReference type="EMBL" id="JADIMD010000009">
    <property type="protein sequence ID" value="MBO8473787.1"/>
    <property type="molecule type" value="Genomic_DNA"/>
</dbReference>
<proteinExistence type="predicted"/>
<dbReference type="GO" id="GO:0016887">
    <property type="term" value="F:ATP hydrolysis activity"/>
    <property type="evidence" value="ECO:0007669"/>
    <property type="project" value="InterPro"/>
</dbReference>
<dbReference type="SUPFAM" id="SSF52540">
    <property type="entry name" value="P-loop containing nucleoside triphosphate hydrolases"/>
    <property type="match status" value="1"/>
</dbReference>
<dbReference type="Pfam" id="PF07728">
    <property type="entry name" value="AAA_5"/>
    <property type="match status" value="1"/>
</dbReference>
<evidence type="ECO:0000313" key="3">
    <source>
        <dbReference type="Proteomes" id="UP000823757"/>
    </source>
</evidence>
<reference evidence="2" key="2">
    <citation type="journal article" date="2021" name="PeerJ">
        <title>Extensive microbial diversity within the chicken gut microbiome revealed by metagenomics and culture.</title>
        <authorList>
            <person name="Gilroy R."/>
            <person name="Ravi A."/>
            <person name="Getino M."/>
            <person name="Pursley I."/>
            <person name="Horton D.L."/>
            <person name="Alikhan N.F."/>
            <person name="Baker D."/>
            <person name="Gharbi K."/>
            <person name="Hall N."/>
            <person name="Watson M."/>
            <person name="Adriaenssens E.M."/>
            <person name="Foster-Nyarko E."/>
            <person name="Jarju S."/>
            <person name="Secka A."/>
            <person name="Antonio M."/>
            <person name="Oren A."/>
            <person name="Chaudhuri R.R."/>
            <person name="La Ragione R."/>
            <person name="Hildebrand F."/>
            <person name="Pallen M.J."/>
        </authorList>
    </citation>
    <scope>NUCLEOTIDE SEQUENCE</scope>
    <source>
        <strain evidence="2">B1-13419</strain>
    </source>
</reference>
<evidence type="ECO:0000259" key="1">
    <source>
        <dbReference type="Pfam" id="PF07728"/>
    </source>
</evidence>